<gene>
    <name evidence="9" type="primary">cdr</name>
    <name evidence="9" type="ORF">B879_01405</name>
</gene>
<dbReference type="PATRIC" id="fig|1225176.3.peg.1498"/>
<keyword evidence="3" id="KW-0285">Flavoprotein</keyword>
<reference evidence="9 10" key="1">
    <citation type="journal article" date="2012" name="J. Bacteriol.">
        <title>Draft Genome Sequence of Cecembia lonarensis Strain LW9T, Isolated from Lonar Lake, a Haloalkaline Lake in India.</title>
        <authorList>
            <person name="Shivaji S."/>
            <person name="Ara S."/>
            <person name="Singh A."/>
            <person name="Pinnaka A.K."/>
        </authorList>
    </citation>
    <scope>NUCLEOTIDE SEQUENCE [LARGE SCALE GENOMIC DNA]</scope>
    <source>
        <strain evidence="9 10">LW9</strain>
    </source>
</reference>
<dbReference type="PRINTS" id="PR00411">
    <property type="entry name" value="PNDRDTASEI"/>
</dbReference>
<dbReference type="Gene3D" id="3.50.50.60">
    <property type="entry name" value="FAD/NAD(P)-binding domain"/>
    <property type="match status" value="2"/>
</dbReference>
<dbReference type="PRINTS" id="PR00368">
    <property type="entry name" value="FADPNR"/>
</dbReference>
<dbReference type="PANTHER" id="PTHR43429">
    <property type="entry name" value="PYRIDINE NUCLEOTIDE-DISULFIDE OXIDOREDUCTASE DOMAIN-CONTAINING"/>
    <property type="match status" value="1"/>
</dbReference>
<keyword evidence="10" id="KW-1185">Reference proteome</keyword>
<dbReference type="Pfam" id="PF07992">
    <property type="entry name" value="Pyr_redox_2"/>
    <property type="match status" value="1"/>
</dbReference>
<dbReference type="SUPFAM" id="SSF51905">
    <property type="entry name" value="FAD/NAD(P)-binding domain"/>
    <property type="match status" value="1"/>
</dbReference>
<feature type="domain" description="FAD/NAD(P)-binding" evidence="8">
    <location>
        <begin position="2"/>
        <end position="218"/>
    </location>
</feature>
<comment type="caution">
    <text evidence="9">The sequence shown here is derived from an EMBL/GenBank/DDBJ whole genome shotgun (WGS) entry which is preliminary data.</text>
</comment>
<comment type="cofactor">
    <cofactor evidence="1">
        <name>FAD</name>
        <dbReference type="ChEBI" id="CHEBI:57692"/>
    </cofactor>
</comment>
<dbReference type="Pfam" id="PF02852">
    <property type="entry name" value="Pyr_redox_dim"/>
    <property type="match status" value="1"/>
</dbReference>
<evidence type="ECO:0000259" key="8">
    <source>
        <dbReference type="Pfam" id="PF07992"/>
    </source>
</evidence>
<evidence type="ECO:0000256" key="6">
    <source>
        <dbReference type="ARBA" id="ARBA00023284"/>
    </source>
</evidence>
<dbReference type="AlphaFoldDB" id="K1L0M9"/>
<evidence type="ECO:0000256" key="3">
    <source>
        <dbReference type="ARBA" id="ARBA00022630"/>
    </source>
</evidence>
<evidence type="ECO:0000313" key="9">
    <source>
        <dbReference type="EMBL" id="EKB49980.1"/>
    </source>
</evidence>
<dbReference type="GO" id="GO:0050451">
    <property type="term" value="F:CoA-disulfide reductase (NADPH) activity"/>
    <property type="evidence" value="ECO:0007669"/>
    <property type="project" value="UniProtKB-EC"/>
</dbReference>
<dbReference type="InterPro" id="IPR016156">
    <property type="entry name" value="FAD/NAD-linked_Rdtase_dimer_sf"/>
</dbReference>
<evidence type="ECO:0000256" key="5">
    <source>
        <dbReference type="ARBA" id="ARBA00023002"/>
    </source>
</evidence>
<keyword evidence="4" id="KW-0274">FAD</keyword>
<evidence type="ECO:0000259" key="7">
    <source>
        <dbReference type="Pfam" id="PF02852"/>
    </source>
</evidence>
<name>K1L0M9_CECL9</name>
<protein>
    <submittedName>
        <fullName evidence="9">Coenzyme A disulfide reductase</fullName>
        <ecNumber evidence="9">1.8.1.14</ecNumber>
    </submittedName>
</protein>
<organism evidence="9 10">
    <name type="scientific">Cecembia lonarensis (strain CCUG 58316 / KCTC 22772 / LW9)</name>
    <dbReference type="NCBI Taxonomy" id="1225176"/>
    <lineage>
        <taxon>Bacteria</taxon>
        <taxon>Pseudomonadati</taxon>
        <taxon>Bacteroidota</taxon>
        <taxon>Cytophagia</taxon>
        <taxon>Cytophagales</taxon>
        <taxon>Cyclobacteriaceae</taxon>
        <taxon>Cecembia</taxon>
    </lineage>
</organism>
<evidence type="ECO:0000313" key="10">
    <source>
        <dbReference type="Proteomes" id="UP000004478"/>
    </source>
</evidence>
<comment type="similarity">
    <text evidence="2">Belongs to the class-III pyridine nucleotide-disulfide oxidoreductase family.</text>
</comment>
<dbReference type="PANTHER" id="PTHR43429:SF1">
    <property type="entry name" value="NAD(P)H SULFUR OXIDOREDUCTASE (COA-DEPENDENT)"/>
    <property type="match status" value="1"/>
</dbReference>
<keyword evidence="6" id="KW-0676">Redox-active center</keyword>
<accession>K1L0M9</accession>
<dbReference type="Proteomes" id="UP000004478">
    <property type="component" value="Unassembled WGS sequence"/>
</dbReference>
<evidence type="ECO:0000256" key="2">
    <source>
        <dbReference type="ARBA" id="ARBA00009130"/>
    </source>
</evidence>
<evidence type="ECO:0000256" key="4">
    <source>
        <dbReference type="ARBA" id="ARBA00022827"/>
    </source>
</evidence>
<evidence type="ECO:0000256" key="1">
    <source>
        <dbReference type="ARBA" id="ARBA00001974"/>
    </source>
</evidence>
<dbReference type="InterPro" id="IPR004099">
    <property type="entry name" value="Pyr_nucl-diS_OxRdtase_dimer"/>
</dbReference>
<dbReference type="SUPFAM" id="SSF55424">
    <property type="entry name" value="FAD/NAD-linked reductases, dimerisation (C-terminal) domain"/>
    <property type="match status" value="1"/>
</dbReference>
<keyword evidence="5 9" id="KW-0560">Oxidoreductase</keyword>
<dbReference type="InterPro" id="IPR050260">
    <property type="entry name" value="FAD-bd_OxRdtase"/>
</dbReference>
<dbReference type="EC" id="1.8.1.14" evidence="9"/>
<sequence length="367" mass="39845">MIQIDPSKQKILVKNLEKEKAFWESYDKLLIATGASPNKPTIPKINTQGVFCLSTLQSGIEVWQFMETHQPKKAVIVGGGYIGVEMAEALLEKGLEVTVIDRSTYIMKTLDQDMSEEICQSMRKAGIQLLLEERLTAIETDENNQLQAVKTEKGHIPADLVILGLGVKPNTIIAEEAGIKLCDTGAILVNEKMETSISNIWAAGDCASSYHILKEKPMFIALGTIANKHGLIAGSNMAGENITFPGVLGTAITRFNELEIARTGLSEMEAKSMGLAYKVATIQSSNYAGYYPGAGKIKVKLLARKDNLQIIGAQIVGEQGAAKRIDTIVAAISAKQTTYSLAMMDLAYAPPFSNVWDPVQIAARQLL</sequence>
<proteinExistence type="inferred from homology"/>
<dbReference type="InterPro" id="IPR036188">
    <property type="entry name" value="FAD/NAD-bd_sf"/>
</dbReference>
<dbReference type="EMBL" id="AMGM01000015">
    <property type="protein sequence ID" value="EKB49980.1"/>
    <property type="molecule type" value="Genomic_DNA"/>
</dbReference>
<feature type="domain" description="Pyridine nucleotide-disulphide oxidoreductase dimerisation" evidence="7">
    <location>
        <begin position="253"/>
        <end position="356"/>
    </location>
</feature>
<dbReference type="InterPro" id="IPR023753">
    <property type="entry name" value="FAD/NAD-binding_dom"/>
</dbReference>